<evidence type="ECO:0000256" key="3">
    <source>
        <dbReference type="ARBA" id="ARBA00048447"/>
    </source>
</evidence>
<dbReference type="PANTHER" id="PTHR43691:SF11">
    <property type="entry name" value="FI09636P-RELATED"/>
    <property type="match status" value="1"/>
</dbReference>
<accession>A0A2I7N587</accession>
<dbReference type="GO" id="GO:0005829">
    <property type="term" value="C:cytosol"/>
    <property type="evidence" value="ECO:0007669"/>
    <property type="project" value="TreeGrafter"/>
</dbReference>
<dbReference type="GO" id="GO:0004850">
    <property type="term" value="F:uridine phosphorylase activity"/>
    <property type="evidence" value="ECO:0007669"/>
    <property type="project" value="UniProtKB-EC"/>
</dbReference>
<name>A0A2I7N587_9NEIS</name>
<dbReference type="Pfam" id="PF01048">
    <property type="entry name" value="PNP_UDP_1"/>
    <property type="match status" value="1"/>
</dbReference>
<dbReference type="PANTHER" id="PTHR43691">
    <property type="entry name" value="URIDINE PHOSPHORYLASE"/>
    <property type="match status" value="1"/>
</dbReference>
<proteinExistence type="predicted"/>
<dbReference type="OrthoDB" id="4689887at2"/>
<evidence type="ECO:0000256" key="1">
    <source>
        <dbReference type="ARBA" id="ARBA00011888"/>
    </source>
</evidence>
<evidence type="ECO:0000259" key="4">
    <source>
        <dbReference type="Pfam" id="PF01048"/>
    </source>
</evidence>
<dbReference type="KEGG" id="nba:CUN60_03355"/>
<reference evidence="6" key="1">
    <citation type="submission" date="2017-11" db="EMBL/GenBank/DDBJ databases">
        <authorList>
            <person name="Chan K.G."/>
            <person name="Lee L.S."/>
        </authorList>
    </citation>
    <scope>NUCLEOTIDE SEQUENCE [LARGE SCALE GENOMIC DNA]</scope>
    <source>
        <strain evidence="6">DSM 100970</strain>
    </source>
</reference>
<dbReference type="Gene3D" id="3.40.50.1580">
    <property type="entry name" value="Nucleoside phosphorylase domain"/>
    <property type="match status" value="1"/>
</dbReference>
<comment type="catalytic activity">
    <reaction evidence="3">
        <text>uridine + phosphate = alpha-D-ribose 1-phosphate + uracil</text>
        <dbReference type="Rhea" id="RHEA:24388"/>
        <dbReference type="ChEBI" id="CHEBI:16704"/>
        <dbReference type="ChEBI" id="CHEBI:17568"/>
        <dbReference type="ChEBI" id="CHEBI:43474"/>
        <dbReference type="ChEBI" id="CHEBI:57720"/>
        <dbReference type="EC" id="2.4.2.3"/>
    </reaction>
</comment>
<dbReference type="EMBL" id="CP024847">
    <property type="protein sequence ID" value="AUR51375.1"/>
    <property type="molecule type" value="Genomic_DNA"/>
</dbReference>
<evidence type="ECO:0000256" key="2">
    <source>
        <dbReference type="ARBA" id="ARBA00021980"/>
    </source>
</evidence>
<organism evidence="5 6">
    <name type="scientific">Aquella oligotrophica</name>
    <dbReference type="NCBI Taxonomy" id="2067065"/>
    <lineage>
        <taxon>Bacteria</taxon>
        <taxon>Pseudomonadati</taxon>
        <taxon>Pseudomonadota</taxon>
        <taxon>Betaproteobacteria</taxon>
        <taxon>Neisseriales</taxon>
        <taxon>Neisseriaceae</taxon>
        <taxon>Aquella</taxon>
    </lineage>
</organism>
<keyword evidence="6" id="KW-1185">Reference proteome</keyword>
<protein>
    <recommendedName>
        <fullName evidence="2">Uridine phosphorylase</fullName>
        <ecNumber evidence="1">2.4.2.3</ecNumber>
    </recommendedName>
</protein>
<dbReference type="InterPro" id="IPR000845">
    <property type="entry name" value="Nucleoside_phosphorylase_d"/>
</dbReference>
<sequence>MQINSLLKDLKEKYLYLLELELTDEIIGKFSGIKYVLLQGSNDRAKNLARKLALRFAKVHPDFFEPKDITPTSRYKIYRVGNILSVSHGMGNTSVIALLHDLTKILYYAGNTDLEYIRIGTSGGIGVDPGTVVITEKAFMPNLADYLPLPSLDRNINTPTCFNSRLANEIHKVQPRGLDFQVILANTIAADDFYLGQGRFDGAITPKYDLAFRTQYLEKVRALGIRNFEMESTALAAFCNQVEIPATMLAVTLVNRLLGDQVTATPKELAEFSDRSQLVAINYLNTKSDLI</sequence>
<gene>
    <name evidence="5" type="ORF">CUN60_03355</name>
</gene>
<dbReference type="Proteomes" id="UP000236655">
    <property type="component" value="Chromosome"/>
</dbReference>
<evidence type="ECO:0000313" key="5">
    <source>
        <dbReference type="EMBL" id="AUR51375.1"/>
    </source>
</evidence>
<dbReference type="AlphaFoldDB" id="A0A2I7N587"/>
<dbReference type="GO" id="GO:0006218">
    <property type="term" value="P:uridine catabolic process"/>
    <property type="evidence" value="ECO:0007669"/>
    <property type="project" value="TreeGrafter"/>
</dbReference>
<dbReference type="SUPFAM" id="SSF53167">
    <property type="entry name" value="Purine and uridine phosphorylases"/>
    <property type="match status" value="1"/>
</dbReference>
<dbReference type="RefSeq" id="WP_102950675.1">
    <property type="nucleotide sequence ID" value="NZ_CP024847.1"/>
</dbReference>
<dbReference type="EC" id="2.4.2.3" evidence="1"/>
<feature type="domain" description="Nucleoside phosphorylase" evidence="4">
    <location>
        <begin position="35"/>
        <end position="275"/>
    </location>
</feature>
<dbReference type="InterPro" id="IPR035994">
    <property type="entry name" value="Nucleoside_phosphorylase_sf"/>
</dbReference>
<evidence type="ECO:0000313" key="6">
    <source>
        <dbReference type="Proteomes" id="UP000236655"/>
    </source>
</evidence>